<dbReference type="AlphaFoldDB" id="A0A6P8VLT1"/>
<dbReference type="KEGG" id="gacu:117556366"/>
<gene>
    <name evidence="3" type="primary">LOC117556366</name>
</gene>
<protein>
    <submittedName>
        <fullName evidence="3">Uncharacterized protein LOC117556366 isoform X1</fullName>
    </submittedName>
</protein>
<accession>A0A6P8VLT1</accession>
<name>A0A6P8VLT1_GYMAC</name>
<reference evidence="3" key="1">
    <citation type="submission" date="2025-08" db="UniProtKB">
        <authorList>
            <consortium name="RefSeq"/>
        </authorList>
    </citation>
    <scope>IDENTIFICATION</scope>
</reference>
<evidence type="ECO:0000313" key="2">
    <source>
        <dbReference type="Proteomes" id="UP000515161"/>
    </source>
</evidence>
<proteinExistence type="predicted"/>
<evidence type="ECO:0000313" key="3">
    <source>
        <dbReference type="RefSeq" id="XP_034087555.1"/>
    </source>
</evidence>
<sequence>MQVWDIPNVPKVSTPRMDNSLQDLSGTHNQRLIGKRSSLPRVRTTSTATTQLCMHLSLLIASLSQKTTWSKAQNT</sequence>
<dbReference type="GeneID" id="117556366"/>
<organism evidence="2 3">
    <name type="scientific">Gymnodraco acuticeps</name>
    <name type="common">Antarctic dragonfish</name>
    <dbReference type="NCBI Taxonomy" id="8218"/>
    <lineage>
        <taxon>Eukaryota</taxon>
        <taxon>Metazoa</taxon>
        <taxon>Chordata</taxon>
        <taxon>Craniata</taxon>
        <taxon>Vertebrata</taxon>
        <taxon>Euteleostomi</taxon>
        <taxon>Actinopterygii</taxon>
        <taxon>Neopterygii</taxon>
        <taxon>Teleostei</taxon>
        <taxon>Neoteleostei</taxon>
        <taxon>Acanthomorphata</taxon>
        <taxon>Eupercaria</taxon>
        <taxon>Perciformes</taxon>
        <taxon>Notothenioidei</taxon>
        <taxon>Bathydraconidae</taxon>
        <taxon>Gymnodraco</taxon>
    </lineage>
</organism>
<evidence type="ECO:0000256" key="1">
    <source>
        <dbReference type="SAM" id="MobiDB-lite"/>
    </source>
</evidence>
<dbReference type="RefSeq" id="XP_034087555.1">
    <property type="nucleotide sequence ID" value="XM_034231664.1"/>
</dbReference>
<keyword evidence="2" id="KW-1185">Reference proteome</keyword>
<dbReference type="Proteomes" id="UP000515161">
    <property type="component" value="Unplaced"/>
</dbReference>
<feature type="region of interest" description="Disordered" evidence="1">
    <location>
        <begin position="1"/>
        <end position="24"/>
    </location>
</feature>